<proteinExistence type="predicted"/>
<keyword evidence="2" id="KW-1185">Reference proteome</keyword>
<dbReference type="InterPro" id="IPR029052">
    <property type="entry name" value="Metallo-depent_PP-like"/>
</dbReference>
<dbReference type="Gene3D" id="3.60.21.10">
    <property type="match status" value="1"/>
</dbReference>
<dbReference type="AlphaFoldDB" id="A0A3A3A9I3"/>
<gene>
    <name evidence="1" type="ORF">PHISCL_01696</name>
</gene>
<dbReference type="Proteomes" id="UP000266188">
    <property type="component" value="Unassembled WGS sequence"/>
</dbReference>
<comment type="caution">
    <text evidence="1">The sequence shown here is derived from an EMBL/GenBank/DDBJ whole genome shotgun (WGS) entry which is preliminary data.</text>
</comment>
<dbReference type="EMBL" id="MVGC01000032">
    <property type="protein sequence ID" value="RJE26011.1"/>
    <property type="molecule type" value="Genomic_DNA"/>
</dbReference>
<accession>A0A3A3A9I3</accession>
<reference evidence="2" key="1">
    <citation type="submission" date="2017-02" db="EMBL/GenBank/DDBJ databases">
        <authorList>
            <person name="Tafer H."/>
            <person name="Lopandic K."/>
        </authorList>
    </citation>
    <scope>NUCLEOTIDE SEQUENCE [LARGE SCALE GENOMIC DNA]</scope>
    <source>
        <strain evidence="2">CBS 366.77</strain>
    </source>
</reference>
<name>A0A3A3A9I3_9EURO</name>
<protein>
    <submittedName>
        <fullName evidence="1">Calcineurin-like phosphoesterase</fullName>
    </submittedName>
</protein>
<organism evidence="1 2">
    <name type="scientific">Aspergillus sclerotialis</name>
    <dbReference type="NCBI Taxonomy" id="2070753"/>
    <lineage>
        <taxon>Eukaryota</taxon>
        <taxon>Fungi</taxon>
        <taxon>Dikarya</taxon>
        <taxon>Ascomycota</taxon>
        <taxon>Pezizomycotina</taxon>
        <taxon>Eurotiomycetes</taxon>
        <taxon>Eurotiomycetidae</taxon>
        <taxon>Eurotiales</taxon>
        <taxon>Aspergillaceae</taxon>
        <taxon>Aspergillus</taxon>
        <taxon>Aspergillus subgen. Polypaecilum</taxon>
    </lineage>
</organism>
<evidence type="ECO:0000313" key="2">
    <source>
        <dbReference type="Proteomes" id="UP000266188"/>
    </source>
</evidence>
<dbReference type="OrthoDB" id="630188at2759"/>
<evidence type="ECO:0000313" key="1">
    <source>
        <dbReference type="EMBL" id="RJE26011.1"/>
    </source>
</evidence>
<sequence>MAHPIYISIFLASDTGCPYLAREIFNVRPPLLVFGHIHASYGREDIILDSTRRAHDQIAGNRGGWGALCAMCVGVCLARIRRVLFSRDALIDSEKVTTLINASIVRESWNKELNIPFVVEL</sequence>